<keyword evidence="3" id="KW-0862">Zinc</keyword>
<accession>A0AAN7J6Z4</accession>
<dbReference type="EMBL" id="JAXUIC010000002">
    <property type="protein sequence ID" value="KAK4600387.1"/>
    <property type="molecule type" value="Genomic_DNA"/>
</dbReference>
<keyword evidence="1" id="KW-0479">Metal-binding</keyword>
<name>A0AAN7J6Z4_QUERU</name>
<reference evidence="5 6" key="1">
    <citation type="journal article" date="2023" name="G3 (Bethesda)">
        <title>A haplotype-resolved chromosome-scale genome for Quercus rubra L. provides insights into the genetics of adaptive traits for red oak species.</title>
        <authorList>
            <person name="Kapoor B."/>
            <person name="Jenkins J."/>
            <person name="Schmutz J."/>
            <person name="Zhebentyayeva T."/>
            <person name="Kuelheim C."/>
            <person name="Coggeshall M."/>
            <person name="Heim C."/>
            <person name="Lasky J.R."/>
            <person name="Leites L."/>
            <person name="Islam-Faridi N."/>
            <person name="Romero-Severson J."/>
            <person name="DeLeo V.L."/>
            <person name="Lucas S.M."/>
            <person name="Lazic D."/>
            <person name="Gailing O."/>
            <person name="Carlson J."/>
            <person name="Staton M."/>
        </authorList>
    </citation>
    <scope>NUCLEOTIDE SEQUENCE [LARGE SCALE GENOMIC DNA]</scope>
    <source>
        <strain evidence="5">Pseudo-F2</strain>
    </source>
</reference>
<dbReference type="Gene3D" id="3.30.60.20">
    <property type="match status" value="1"/>
</dbReference>
<protein>
    <recommendedName>
        <fullName evidence="4">Phorbol-ester/DAG-type domain-containing protein</fullName>
    </recommendedName>
</protein>
<dbReference type="InterPro" id="IPR046349">
    <property type="entry name" value="C1-like_sf"/>
</dbReference>
<evidence type="ECO:0000259" key="4">
    <source>
        <dbReference type="PROSITE" id="PS50081"/>
    </source>
</evidence>
<dbReference type="SMART" id="SM00109">
    <property type="entry name" value="C1"/>
    <property type="match status" value="2"/>
</dbReference>
<evidence type="ECO:0000256" key="3">
    <source>
        <dbReference type="ARBA" id="ARBA00022833"/>
    </source>
</evidence>
<dbReference type="SUPFAM" id="SSF57889">
    <property type="entry name" value="Cysteine-rich domain"/>
    <property type="match status" value="1"/>
</dbReference>
<dbReference type="Proteomes" id="UP001324115">
    <property type="component" value="Unassembled WGS sequence"/>
</dbReference>
<dbReference type="GO" id="GO:0046872">
    <property type="term" value="F:metal ion binding"/>
    <property type="evidence" value="ECO:0007669"/>
    <property type="project" value="UniProtKB-KW"/>
</dbReference>
<evidence type="ECO:0000256" key="1">
    <source>
        <dbReference type="ARBA" id="ARBA00022723"/>
    </source>
</evidence>
<organism evidence="5 6">
    <name type="scientific">Quercus rubra</name>
    <name type="common">Northern red oak</name>
    <name type="synonym">Quercus borealis</name>
    <dbReference type="NCBI Taxonomy" id="3512"/>
    <lineage>
        <taxon>Eukaryota</taxon>
        <taxon>Viridiplantae</taxon>
        <taxon>Streptophyta</taxon>
        <taxon>Embryophyta</taxon>
        <taxon>Tracheophyta</taxon>
        <taxon>Spermatophyta</taxon>
        <taxon>Magnoliopsida</taxon>
        <taxon>eudicotyledons</taxon>
        <taxon>Gunneridae</taxon>
        <taxon>Pentapetalae</taxon>
        <taxon>rosids</taxon>
        <taxon>fabids</taxon>
        <taxon>Fagales</taxon>
        <taxon>Fagaceae</taxon>
        <taxon>Quercus</taxon>
    </lineage>
</organism>
<dbReference type="PANTHER" id="PTHR47841">
    <property type="entry name" value="DIACYLGLYCEROL KINASE THETA-LIKE-RELATED"/>
    <property type="match status" value="1"/>
</dbReference>
<feature type="domain" description="Phorbol-ester/DAG-type" evidence="4">
    <location>
        <begin position="108"/>
        <end position="160"/>
    </location>
</feature>
<evidence type="ECO:0000256" key="2">
    <source>
        <dbReference type="ARBA" id="ARBA00022737"/>
    </source>
</evidence>
<dbReference type="Pfam" id="PF03107">
    <property type="entry name" value="C1_2"/>
    <property type="match status" value="3"/>
</dbReference>
<keyword evidence="6" id="KW-1185">Reference proteome</keyword>
<keyword evidence="2" id="KW-0677">Repeat</keyword>
<dbReference type="AlphaFoldDB" id="A0AAN7J6Z4"/>
<sequence length="283" mass="30932">MMMNNRTLKKTTSMGFQNPPQAATYYPTKSPLIEFPTSPQLIFGQEIHHFSHPQHPLSRINLPDLFTCSGCKEFGAGMRFTCQQCEFQLHEFCARAPDALKGHPFHSHHQLSFYSKPVKGGSSKSKCDICSKPIKGFAFRCNACSFQMHPSCAMLSTTFNTPGHVHTLRLLPATTTSNGDLGFVCGECQRKRSGRVYHCTVCDYHLHAVCAKDMINGLHDNGIKGVEKPSMLGTAARLASQVFVEFIGGIIEGLGEGVGQAFAQDIIKGKGTSGTSGATRRTD</sequence>
<evidence type="ECO:0000313" key="6">
    <source>
        <dbReference type="Proteomes" id="UP001324115"/>
    </source>
</evidence>
<gene>
    <name evidence="5" type="ORF">RGQ29_010155</name>
</gene>
<dbReference type="PROSITE" id="PS50081">
    <property type="entry name" value="ZF_DAG_PE_2"/>
    <property type="match status" value="1"/>
</dbReference>
<proteinExistence type="predicted"/>
<comment type="caution">
    <text evidence="5">The sequence shown here is derived from an EMBL/GenBank/DDBJ whole genome shotgun (WGS) entry which is preliminary data.</text>
</comment>
<dbReference type="InterPro" id="IPR004146">
    <property type="entry name" value="DC1"/>
</dbReference>
<dbReference type="InterPro" id="IPR002219">
    <property type="entry name" value="PKC_DAG/PE"/>
</dbReference>
<dbReference type="PANTHER" id="PTHR47841:SF3">
    <property type="entry name" value="OS09G0492800 PROTEIN"/>
    <property type="match status" value="1"/>
</dbReference>
<evidence type="ECO:0000313" key="5">
    <source>
        <dbReference type="EMBL" id="KAK4600387.1"/>
    </source>
</evidence>